<name>A0A840MRY0_9PROT</name>
<dbReference type="GO" id="GO:0009002">
    <property type="term" value="F:serine-type D-Ala-D-Ala carboxypeptidase activity"/>
    <property type="evidence" value="ECO:0007669"/>
    <property type="project" value="UniProtKB-EC"/>
</dbReference>
<dbReference type="EC" id="3.4.16.4" evidence="2"/>
<dbReference type="InterPro" id="IPR058193">
    <property type="entry name" value="VanY/YodJ_core_dom"/>
</dbReference>
<dbReference type="InterPro" id="IPR009045">
    <property type="entry name" value="Zn_M74/Hedgehog-like"/>
</dbReference>
<keyword evidence="2" id="KW-0645">Protease</keyword>
<reference evidence="2 3" key="1">
    <citation type="submission" date="2020-08" db="EMBL/GenBank/DDBJ databases">
        <title>Genomic Encyclopedia of Type Strains, Phase IV (KMG-IV): sequencing the most valuable type-strain genomes for metagenomic binning, comparative biology and taxonomic classification.</title>
        <authorList>
            <person name="Goeker M."/>
        </authorList>
    </citation>
    <scope>NUCLEOTIDE SEQUENCE [LARGE SCALE GENOMIC DNA]</scope>
    <source>
        <strain evidence="2 3">DSM 27165</strain>
    </source>
</reference>
<dbReference type="AlphaFoldDB" id="A0A840MRY0"/>
<dbReference type="Pfam" id="PF02557">
    <property type="entry name" value="VanY"/>
    <property type="match status" value="1"/>
</dbReference>
<dbReference type="Gene3D" id="3.30.1380.10">
    <property type="match status" value="1"/>
</dbReference>
<keyword evidence="3" id="KW-1185">Reference proteome</keyword>
<sequence>MNDQAHYLAYLQGIHQQLGIPADYAARFRLPVQFEATRLTPVGLDKFDRDAFLDEQTAAAWRQMQSAADEAGVCLELVSGFRSVAYQQGLIVRKLAKGLSMEAILAASAAPGYSEHHTGRALDLATPGADVLEESFELTPAFAWLQQHAARFGFVMSFPRENPHGILYEPWHWAWQPAQEPHS</sequence>
<dbReference type="CDD" id="cd14852">
    <property type="entry name" value="LD-carboxypeptidase"/>
    <property type="match status" value="1"/>
</dbReference>
<dbReference type="Proteomes" id="UP000575898">
    <property type="component" value="Unassembled WGS sequence"/>
</dbReference>
<comment type="caution">
    <text evidence="2">The sequence shown here is derived from an EMBL/GenBank/DDBJ whole genome shotgun (WGS) entry which is preliminary data.</text>
</comment>
<proteinExistence type="predicted"/>
<protein>
    <submittedName>
        <fullName evidence="2">D-alanyl-D-alanine carboxypeptidase</fullName>
        <ecNumber evidence="2">3.4.16.4</ecNumber>
    </submittedName>
</protein>
<dbReference type="RefSeq" id="WP_184039154.1">
    <property type="nucleotide sequence ID" value="NZ_JACHHY010000013.1"/>
</dbReference>
<gene>
    <name evidence="2" type="ORF">HNQ59_002311</name>
</gene>
<dbReference type="InterPro" id="IPR052179">
    <property type="entry name" value="DD-CPase-like"/>
</dbReference>
<accession>A0A840MRY0</accession>
<dbReference type="GO" id="GO:0006508">
    <property type="term" value="P:proteolysis"/>
    <property type="evidence" value="ECO:0007669"/>
    <property type="project" value="InterPro"/>
</dbReference>
<evidence type="ECO:0000313" key="2">
    <source>
        <dbReference type="EMBL" id="MBB5019013.1"/>
    </source>
</evidence>
<evidence type="ECO:0000313" key="3">
    <source>
        <dbReference type="Proteomes" id="UP000575898"/>
    </source>
</evidence>
<feature type="domain" description="D-alanyl-D-alanine carboxypeptidase-like core" evidence="1">
    <location>
        <begin position="53"/>
        <end position="177"/>
    </location>
</feature>
<dbReference type="SUPFAM" id="SSF55166">
    <property type="entry name" value="Hedgehog/DD-peptidase"/>
    <property type="match status" value="1"/>
</dbReference>
<organism evidence="2 3">
    <name type="scientific">Chitinivorax tropicus</name>
    <dbReference type="NCBI Taxonomy" id="714531"/>
    <lineage>
        <taxon>Bacteria</taxon>
        <taxon>Pseudomonadati</taxon>
        <taxon>Pseudomonadota</taxon>
        <taxon>Betaproteobacteria</taxon>
        <taxon>Chitinivorax</taxon>
    </lineage>
</organism>
<dbReference type="InterPro" id="IPR003709">
    <property type="entry name" value="VanY-like_core_dom"/>
</dbReference>
<dbReference type="PANTHER" id="PTHR34385">
    <property type="entry name" value="D-ALANYL-D-ALANINE CARBOXYPEPTIDASE"/>
    <property type="match status" value="1"/>
</dbReference>
<keyword evidence="2" id="KW-0121">Carboxypeptidase</keyword>
<dbReference type="EMBL" id="JACHHY010000013">
    <property type="protein sequence ID" value="MBB5019013.1"/>
    <property type="molecule type" value="Genomic_DNA"/>
</dbReference>
<dbReference type="PANTHER" id="PTHR34385:SF1">
    <property type="entry name" value="PEPTIDOGLYCAN L-ALANYL-D-GLUTAMATE ENDOPEPTIDASE CWLK"/>
    <property type="match status" value="1"/>
</dbReference>
<keyword evidence="2" id="KW-0378">Hydrolase</keyword>
<evidence type="ECO:0000259" key="1">
    <source>
        <dbReference type="Pfam" id="PF02557"/>
    </source>
</evidence>